<dbReference type="GO" id="GO:0019776">
    <property type="term" value="F:Atg8-family ligase activity"/>
    <property type="evidence" value="ECO:0007669"/>
    <property type="project" value="TreeGrafter"/>
</dbReference>
<dbReference type="Gene3D" id="3.10.20.90">
    <property type="entry name" value="Phosphatidylinositol 3-kinase Catalytic Subunit, Chain A, domain 1"/>
    <property type="match status" value="1"/>
</dbReference>
<dbReference type="GO" id="GO:0061908">
    <property type="term" value="C:phagophore"/>
    <property type="evidence" value="ECO:0007669"/>
    <property type="project" value="TreeGrafter"/>
</dbReference>
<dbReference type="Pfam" id="PF04106">
    <property type="entry name" value="ATG5_UblB"/>
    <property type="match status" value="1"/>
</dbReference>
<organism evidence="11 12">
    <name type="scientific">Hyphopichia burtonii NRRL Y-1933</name>
    <dbReference type="NCBI Taxonomy" id="984485"/>
    <lineage>
        <taxon>Eukaryota</taxon>
        <taxon>Fungi</taxon>
        <taxon>Dikarya</taxon>
        <taxon>Ascomycota</taxon>
        <taxon>Saccharomycotina</taxon>
        <taxon>Pichiomycetes</taxon>
        <taxon>Debaryomycetaceae</taxon>
        <taxon>Hyphopichia</taxon>
    </lineage>
</organism>
<dbReference type="InterPro" id="IPR042527">
    <property type="entry name" value="Atg5_UblA_dom_sf"/>
</dbReference>
<reference evidence="12" key="1">
    <citation type="submission" date="2016-05" db="EMBL/GenBank/DDBJ databases">
        <title>Comparative genomics of biotechnologically important yeasts.</title>
        <authorList>
            <consortium name="DOE Joint Genome Institute"/>
            <person name="Riley R."/>
            <person name="Haridas S."/>
            <person name="Wolfe K.H."/>
            <person name="Lopes M.R."/>
            <person name="Hittinger C.T."/>
            <person name="Goker M."/>
            <person name="Salamov A."/>
            <person name="Wisecaver J."/>
            <person name="Long T.M."/>
            <person name="Aerts A.L."/>
            <person name="Barry K."/>
            <person name="Choi C."/>
            <person name="Clum A."/>
            <person name="Coughlan A.Y."/>
            <person name="Deshpande S."/>
            <person name="Douglass A.P."/>
            <person name="Hanson S.J."/>
            <person name="Klenk H.-P."/>
            <person name="Labutti K."/>
            <person name="Lapidus A."/>
            <person name="Lindquist E."/>
            <person name="Lipzen A."/>
            <person name="Meier-Kolthoff J.P."/>
            <person name="Ohm R.A."/>
            <person name="Otillar R.P."/>
            <person name="Pangilinan J."/>
            <person name="Peng Y."/>
            <person name="Rokas A."/>
            <person name="Rosa C.A."/>
            <person name="Scheuner C."/>
            <person name="Sibirny A.A."/>
            <person name="Slot J.C."/>
            <person name="Stielow J.B."/>
            <person name="Sun H."/>
            <person name="Kurtzman C.P."/>
            <person name="Blackwell M."/>
            <person name="Grigoriev I.V."/>
            <person name="Jeffries T.W."/>
        </authorList>
    </citation>
    <scope>NUCLEOTIDE SEQUENCE [LARGE SCALE GENOMIC DNA]</scope>
    <source>
        <strain evidence="12">NRRL Y-1933</strain>
    </source>
</reference>
<evidence type="ECO:0000256" key="1">
    <source>
        <dbReference type="ARBA" id="ARBA00004623"/>
    </source>
</evidence>
<feature type="domain" description="Autophagy protein ATG5 UblA" evidence="10">
    <location>
        <begin position="13"/>
        <end position="110"/>
    </location>
</feature>
<dbReference type="Gene3D" id="1.10.246.190">
    <property type="entry name" value="Autophagy protein Apg5, helix rich domain"/>
    <property type="match status" value="1"/>
</dbReference>
<dbReference type="GO" id="GO:0034274">
    <property type="term" value="C:Atg12-Atg5-Atg16 complex"/>
    <property type="evidence" value="ECO:0007669"/>
    <property type="project" value="TreeGrafter"/>
</dbReference>
<dbReference type="PANTHER" id="PTHR13040:SF2">
    <property type="entry name" value="AUTOPHAGY PROTEIN 5"/>
    <property type="match status" value="1"/>
</dbReference>
<dbReference type="GO" id="GO:0000422">
    <property type="term" value="P:autophagy of mitochondrion"/>
    <property type="evidence" value="ECO:0007669"/>
    <property type="project" value="TreeGrafter"/>
</dbReference>
<evidence type="ECO:0000256" key="2">
    <source>
        <dbReference type="ARBA" id="ARBA00006910"/>
    </source>
</evidence>
<accession>A0A1E4RDP6</accession>
<dbReference type="PANTHER" id="PTHR13040">
    <property type="entry name" value="AUTOPHAGY PROTEIN 5"/>
    <property type="match status" value="1"/>
</dbReference>
<dbReference type="OrthoDB" id="272162at2759"/>
<evidence type="ECO:0000313" key="12">
    <source>
        <dbReference type="Proteomes" id="UP000095085"/>
    </source>
</evidence>
<dbReference type="InterPro" id="IPR007239">
    <property type="entry name" value="Atg5"/>
</dbReference>
<gene>
    <name evidence="11" type="ORF">HYPBUDRAFT_113594</name>
</gene>
<dbReference type="GeneID" id="30993530"/>
<dbReference type="Proteomes" id="UP000095085">
    <property type="component" value="Unassembled WGS sequence"/>
</dbReference>
<evidence type="ECO:0000259" key="8">
    <source>
        <dbReference type="Pfam" id="PF04106"/>
    </source>
</evidence>
<dbReference type="GO" id="GO:0006995">
    <property type="term" value="P:cellular response to nitrogen starvation"/>
    <property type="evidence" value="ECO:0007669"/>
    <property type="project" value="TreeGrafter"/>
</dbReference>
<dbReference type="GO" id="GO:0044233">
    <property type="term" value="C:mitochondria-associated endoplasmic reticulum membrane contact site"/>
    <property type="evidence" value="ECO:0007669"/>
    <property type="project" value="TreeGrafter"/>
</dbReference>
<feature type="domain" description="Autophagy protein ATG5 alpha-helical bundle region" evidence="9">
    <location>
        <begin position="136"/>
        <end position="193"/>
    </location>
</feature>
<dbReference type="RefSeq" id="XP_020074437.1">
    <property type="nucleotide sequence ID" value="XM_020218980.1"/>
</dbReference>
<keyword evidence="5 7" id="KW-0832">Ubl conjugation</keyword>
<comment type="subcellular location">
    <subcellularLocation>
        <location evidence="1 7">Preautophagosomal structure membrane</location>
        <topology evidence="1 7">Peripheral membrane protein</topology>
    </subcellularLocation>
</comment>
<comment type="function">
    <text evidence="7">Involved in cytoplasm to vacuole transport (Cvt) and autophagic vesicle formation.</text>
</comment>
<feature type="domain" description="Autophagy protein ATG5 UblB" evidence="8">
    <location>
        <begin position="200"/>
        <end position="274"/>
    </location>
</feature>
<sequence length="277" mass="32256">MHETNLVDVKNRLWDGCLNVRVVCSSSESEEIEYLFAGLRNSYIPLYIQSIVKYFSNFIPELGDGLPVWLEYAGVPLKWHLPIGVLYDFLHIPSLIDHDYKLANEWVLVLKYSRVYPSEIIPFYYQSDTQEPDYMRSLKEVVVNQLKQSCFVMNGNSKKIMNLSEENSNDLWTSIVKHNLRVYTGINKKIVPTLNKIQRLPIKILIPGTGIMIQAPIYPKDFVTLKDMLSEHLPKPIKSNYKTYIQGVELNTEIPLIDVWELFKHLDNFLYIIIIIT</sequence>
<evidence type="ECO:0000259" key="9">
    <source>
        <dbReference type="Pfam" id="PF20637"/>
    </source>
</evidence>
<proteinExistence type="inferred from homology"/>
<protein>
    <recommendedName>
        <fullName evidence="7">Autophagy protein 5</fullName>
    </recommendedName>
</protein>
<keyword evidence="12" id="KW-1185">Reference proteome</keyword>
<dbReference type="GO" id="GO:0005776">
    <property type="term" value="C:autophagosome"/>
    <property type="evidence" value="ECO:0007669"/>
    <property type="project" value="TreeGrafter"/>
</dbReference>
<dbReference type="InterPro" id="IPR042526">
    <property type="entry name" value="Atg5_HR"/>
</dbReference>
<dbReference type="Gene3D" id="3.10.20.620">
    <property type="match status" value="1"/>
</dbReference>
<comment type="similarity">
    <text evidence="2 7">Belongs to the ATG5 family.</text>
</comment>
<keyword evidence="4 7" id="KW-1017">Isopeptide bond</keyword>
<evidence type="ECO:0000313" key="11">
    <source>
        <dbReference type="EMBL" id="ODV65370.1"/>
    </source>
</evidence>
<name>A0A1E4RDP6_9ASCO</name>
<dbReference type="InterPro" id="IPR048940">
    <property type="entry name" value="ATG5_HBR"/>
</dbReference>
<keyword evidence="7" id="KW-0472">Membrane</keyword>
<evidence type="ECO:0000256" key="4">
    <source>
        <dbReference type="ARBA" id="ARBA00022499"/>
    </source>
</evidence>
<dbReference type="Pfam" id="PF20638">
    <property type="entry name" value="ATG5_UblA"/>
    <property type="match status" value="1"/>
</dbReference>
<dbReference type="GO" id="GO:0034727">
    <property type="term" value="P:piecemeal microautophagy of the nucleus"/>
    <property type="evidence" value="ECO:0007669"/>
    <property type="project" value="TreeGrafter"/>
</dbReference>
<dbReference type="AlphaFoldDB" id="A0A1E4RDP6"/>
<comment type="subunit">
    <text evidence="3 7">Conjugated with ATG12.</text>
</comment>
<dbReference type="Pfam" id="PF20637">
    <property type="entry name" value="ATG5_HBR"/>
    <property type="match status" value="1"/>
</dbReference>
<keyword evidence="6 7" id="KW-0072">Autophagy</keyword>
<evidence type="ECO:0000256" key="5">
    <source>
        <dbReference type="ARBA" id="ARBA00022843"/>
    </source>
</evidence>
<evidence type="ECO:0000256" key="3">
    <source>
        <dbReference type="ARBA" id="ARBA00011554"/>
    </source>
</evidence>
<dbReference type="InterPro" id="IPR048939">
    <property type="entry name" value="ATG5_UblA"/>
</dbReference>
<evidence type="ECO:0000259" key="10">
    <source>
        <dbReference type="Pfam" id="PF20638"/>
    </source>
</evidence>
<dbReference type="STRING" id="984485.A0A1E4RDP6"/>
<evidence type="ECO:0000256" key="6">
    <source>
        <dbReference type="ARBA" id="ARBA00023006"/>
    </source>
</evidence>
<dbReference type="GO" id="GO:0034045">
    <property type="term" value="C:phagophore assembly site membrane"/>
    <property type="evidence" value="ECO:0007669"/>
    <property type="project" value="UniProtKB-SubCell"/>
</dbReference>
<dbReference type="InterPro" id="IPR048318">
    <property type="entry name" value="ATG5_UblB"/>
</dbReference>
<evidence type="ECO:0000256" key="7">
    <source>
        <dbReference type="RuleBase" id="RU361202"/>
    </source>
</evidence>
<dbReference type="EMBL" id="KV454544">
    <property type="protein sequence ID" value="ODV65370.1"/>
    <property type="molecule type" value="Genomic_DNA"/>
</dbReference>
<keyword evidence="7" id="KW-0813">Transport</keyword>